<dbReference type="PANTHER" id="PTHR43229">
    <property type="entry name" value="NODULATION PROTEIN J"/>
    <property type="match status" value="1"/>
</dbReference>
<dbReference type="PIRSF" id="PIRSF006648">
    <property type="entry name" value="DrrB"/>
    <property type="match status" value="1"/>
</dbReference>
<comment type="caution">
    <text evidence="9">The sequence shown here is derived from an EMBL/GenBank/DDBJ whole genome shotgun (WGS) entry which is preliminary data.</text>
</comment>
<keyword evidence="2 6" id="KW-0812">Transmembrane</keyword>
<dbReference type="PROSITE" id="PS51012">
    <property type="entry name" value="ABC_TM2"/>
    <property type="match status" value="1"/>
</dbReference>
<feature type="transmembrane region" description="Helical" evidence="6">
    <location>
        <begin position="64"/>
        <end position="87"/>
    </location>
</feature>
<sequence>MTSTSTDELAGVRPARQHQGAEGAEMPQTPTRVPPGAPGAGLLTGLAQFSLRSLRHSFRDVESVLMAVLLPVMLMLIFTFVMGEAMAIGDGSRADYLAFVLPAIALTAAGFGASHTAVVVSNDVTTGFMDRLRTMPFPAVTVLLGHTVASMVRNLLATAVLLGVAFAVGFRTDAGLPQLLGAVGLIALWILAITCVFALLGLVSGSAESANGYGFILLFLPYVSSGFAPVETMPGWLQGFAQHQPMTPIIDAARALITGTEVPSTWWAGPLWCLGFVILAVWLTAVVFPRRTGR</sequence>
<evidence type="ECO:0000259" key="8">
    <source>
        <dbReference type="PROSITE" id="PS51012"/>
    </source>
</evidence>
<evidence type="ECO:0000256" key="4">
    <source>
        <dbReference type="ARBA" id="ARBA00023136"/>
    </source>
</evidence>
<feature type="transmembrane region" description="Helical" evidence="6">
    <location>
        <begin position="179"/>
        <end position="203"/>
    </location>
</feature>
<evidence type="ECO:0000256" key="5">
    <source>
        <dbReference type="ARBA" id="ARBA00023251"/>
    </source>
</evidence>
<keyword evidence="3 6" id="KW-1133">Transmembrane helix</keyword>
<dbReference type="InterPro" id="IPR047817">
    <property type="entry name" value="ABC2_TM_bact-type"/>
</dbReference>
<accession>A0ABP6M2R4</accession>
<dbReference type="Proteomes" id="UP001500236">
    <property type="component" value="Unassembled WGS sequence"/>
</dbReference>
<evidence type="ECO:0000313" key="9">
    <source>
        <dbReference type="EMBL" id="GAA3069932.1"/>
    </source>
</evidence>
<comment type="subcellular location">
    <subcellularLocation>
        <location evidence="6">Cell membrane</location>
        <topology evidence="6">Multi-pass membrane protein</topology>
    </subcellularLocation>
    <subcellularLocation>
        <location evidence="1">Membrane</location>
        <topology evidence="1">Multi-pass membrane protein</topology>
    </subcellularLocation>
</comment>
<name>A0ABP6M2R4_9MICC</name>
<feature type="transmembrane region" description="Helical" evidence="6">
    <location>
        <begin position="141"/>
        <end position="167"/>
    </location>
</feature>
<evidence type="ECO:0000256" key="2">
    <source>
        <dbReference type="ARBA" id="ARBA00022692"/>
    </source>
</evidence>
<evidence type="ECO:0000256" key="7">
    <source>
        <dbReference type="SAM" id="MobiDB-lite"/>
    </source>
</evidence>
<comment type="similarity">
    <text evidence="6">Belongs to the ABC-2 integral membrane protein family.</text>
</comment>
<dbReference type="PANTHER" id="PTHR43229:SF2">
    <property type="entry name" value="NODULATION PROTEIN J"/>
    <property type="match status" value="1"/>
</dbReference>
<feature type="region of interest" description="Disordered" evidence="7">
    <location>
        <begin position="1"/>
        <end position="37"/>
    </location>
</feature>
<evidence type="ECO:0000256" key="1">
    <source>
        <dbReference type="ARBA" id="ARBA00004141"/>
    </source>
</evidence>
<feature type="domain" description="ABC transmembrane type-2" evidence="8">
    <location>
        <begin position="62"/>
        <end position="291"/>
    </location>
</feature>
<feature type="transmembrane region" description="Helical" evidence="6">
    <location>
        <begin position="99"/>
        <end position="120"/>
    </location>
</feature>
<keyword evidence="4 6" id="KW-0472">Membrane</keyword>
<keyword evidence="6" id="KW-0813">Transport</keyword>
<proteinExistence type="inferred from homology"/>
<feature type="transmembrane region" description="Helical" evidence="6">
    <location>
        <begin position="266"/>
        <end position="288"/>
    </location>
</feature>
<evidence type="ECO:0000256" key="6">
    <source>
        <dbReference type="RuleBase" id="RU361157"/>
    </source>
</evidence>
<keyword evidence="5" id="KW-0046">Antibiotic resistance</keyword>
<organism evidence="9 10">
    <name type="scientific">Nesterenkonia aethiopica</name>
    <dbReference type="NCBI Taxonomy" id="269144"/>
    <lineage>
        <taxon>Bacteria</taxon>
        <taxon>Bacillati</taxon>
        <taxon>Actinomycetota</taxon>
        <taxon>Actinomycetes</taxon>
        <taxon>Micrococcales</taxon>
        <taxon>Micrococcaceae</taxon>
        <taxon>Nesterenkonia</taxon>
    </lineage>
</organism>
<keyword evidence="6" id="KW-1003">Cell membrane</keyword>
<dbReference type="EMBL" id="BAAAVT010000014">
    <property type="protein sequence ID" value="GAA3069932.1"/>
    <property type="molecule type" value="Genomic_DNA"/>
</dbReference>
<dbReference type="InterPro" id="IPR051784">
    <property type="entry name" value="Nod_factor_ABC_transporter"/>
</dbReference>
<protein>
    <recommendedName>
        <fullName evidence="6">Transport permease protein</fullName>
    </recommendedName>
</protein>
<feature type="transmembrane region" description="Helical" evidence="6">
    <location>
        <begin position="210"/>
        <end position="230"/>
    </location>
</feature>
<evidence type="ECO:0000256" key="3">
    <source>
        <dbReference type="ARBA" id="ARBA00022989"/>
    </source>
</evidence>
<dbReference type="Pfam" id="PF01061">
    <property type="entry name" value="ABC2_membrane"/>
    <property type="match status" value="1"/>
</dbReference>
<gene>
    <name evidence="9" type="ORF">GCM10010529_22970</name>
</gene>
<keyword evidence="10" id="KW-1185">Reference proteome</keyword>
<reference evidence="10" key="1">
    <citation type="journal article" date="2019" name="Int. J. Syst. Evol. Microbiol.">
        <title>The Global Catalogue of Microorganisms (GCM) 10K type strain sequencing project: providing services to taxonomists for standard genome sequencing and annotation.</title>
        <authorList>
            <consortium name="The Broad Institute Genomics Platform"/>
            <consortium name="The Broad Institute Genome Sequencing Center for Infectious Disease"/>
            <person name="Wu L."/>
            <person name="Ma J."/>
        </authorList>
    </citation>
    <scope>NUCLEOTIDE SEQUENCE [LARGE SCALE GENOMIC DNA]</scope>
    <source>
        <strain evidence="10">JCM 14309</strain>
    </source>
</reference>
<evidence type="ECO:0000313" key="10">
    <source>
        <dbReference type="Proteomes" id="UP001500236"/>
    </source>
</evidence>
<dbReference type="RefSeq" id="WP_344681339.1">
    <property type="nucleotide sequence ID" value="NZ_BAAAVT010000014.1"/>
</dbReference>
<dbReference type="InterPro" id="IPR013525">
    <property type="entry name" value="ABC2_TM"/>
</dbReference>
<dbReference type="InterPro" id="IPR000412">
    <property type="entry name" value="ABC_2_transport"/>
</dbReference>